<evidence type="ECO:0000256" key="5">
    <source>
        <dbReference type="ARBA" id="ARBA00023154"/>
    </source>
</evidence>
<feature type="binding site" evidence="8">
    <location>
        <begin position="190"/>
        <end position="191"/>
    </location>
    <ligand>
        <name>substrate</name>
    </ligand>
</feature>
<dbReference type="AlphaFoldDB" id="Q30NW1"/>
<dbReference type="PROSITE" id="PS01326">
    <property type="entry name" value="DAP_EPIMERASE"/>
    <property type="match status" value="1"/>
</dbReference>
<dbReference type="KEGG" id="tdn:Suden_2046"/>
<dbReference type="STRING" id="326298.Suden_2046"/>
<dbReference type="HAMAP" id="MF_00197">
    <property type="entry name" value="DAP_epimerase"/>
    <property type="match status" value="1"/>
</dbReference>
<feature type="site" description="Could be important to modulate the pK values of the two catalytic cysteine residues" evidence="8">
    <location>
        <position position="147"/>
    </location>
</feature>
<dbReference type="Proteomes" id="UP000002714">
    <property type="component" value="Chromosome"/>
</dbReference>
<dbReference type="Gene3D" id="3.10.310.10">
    <property type="entry name" value="Diaminopimelate Epimerase, Chain A, domain 1"/>
    <property type="match status" value="2"/>
</dbReference>
<evidence type="ECO:0000256" key="7">
    <source>
        <dbReference type="ARBA" id="ARBA00051712"/>
    </source>
</evidence>
<comment type="similarity">
    <text evidence="2 8">Belongs to the diaminopimelate epimerase family.</text>
</comment>
<feature type="active site" description="Proton acceptor" evidence="8">
    <location>
        <position position="200"/>
    </location>
</feature>
<dbReference type="OrthoDB" id="9805408at2"/>
<dbReference type="UniPathway" id="UPA00034">
    <property type="reaction ID" value="UER00025"/>
</dbReference>
<dbReference type="PANTHER" id="PTHR31689:SF0">
    <property type="entry name" value="DIAMINOPIMELATE EPIMERASE"/>
    <property type="match status" value="1"/>
</dbReference>
<dbReference type="NCBIfam" id="TIGR00652">
    <property type="entry name" value="DapF"/>
    <property type="match status" value="1"/>
</dbReference>
<keyword evidence="6 8" id="KW-0413">Isomerase</keyword>
<feature type="active site" description="Proton donor" evidence="8">
    <location>
        <position position="78"/>
    </location>
</feature>
<keyword evidence="4 8" id="KW-0028">Amino-acid biosynthesis</keyword>
<dbReference type="InterPro" id="IPR001653">
    <property type="entry name" value="DAP_epimerase_DapF"/>
</dbReference>
<dbReference type="GO" id="GO:0005829">
    <property type="term" value="C:cytosol"/>
    <property type="evidence" value="ECO:0007669"/>
    <property type="project" value="TreeGrafter"/>
</dbReference>
<protein>
    <recommendedName>
        <fullName evidence="3 8">Diaminopimelate epimerase</fullName>
        <shortName evidence="8">DAP epimerase</shortName>
        <ecNumber evidence="3 8">5.1.1.7</ecNumber>
    </recommendedName>
    <alternativeName>
        <fullName evidence="8">PLP-independent amino acid racemase</fullName>
    </alternativeName>
</protein>
<dbReference type="InterPro" id="IPR018510">
    <property type="entry name" value="DAP_epimerase_AS"/>
</dbReference>
<feature type="binding site" evidence="8">
    <location>
        <position position="11"/>
    </location>
    <ligand>
        <name>substrate</name>
    </ligand>
</feature>
<comment type="subcellular location">
    <subcellularLocation>
        <location evidence="8">Cytoplasm</location>
    </subcellularLocation>
</comment>
<evidence type="ECO:0000256" key="1">
    <source>
        <dbReference type="ARBA" id="ARBA00005196"/>
    </source>
</evidence>
<feature type="active site" evidence="9">
    <location>
        <position position="78"/>
    </location>
</feature>
<dbReference type="eggNOG" id="COG0253">
    <property type="taxonomic scope" value="Bacteria"/>
</dbReference>
<dbReference type="Pfam" id="PF01678">
    <property type="entry name" value="DAP_epimerase"/>
    <property type="match status" value="2"/>
</dbReference>
<dbReference type="RefSeq" id="WP_011373660.1">
    <property type="nucleotide sequence ID" value="NC_007575.1"/>
</dbReference>
<dbReference type="EC" id="5.1.1.7" evidence="3 8"/>
<dbReference type="GO" id="GO:0009089">
    <property type="term" value="P:lysine biosynthetic process via diaminopimelate"/>
    <property type="evidence" value="ECO:0007669"/>
    <property type="project" value="UniProtKB-UniRule"/>
</dbReference>
<comment type="function">
    <text evidence="8">Catalyzes the stereoinversion of LL-2,6-diaminopimelate (L,L-DAP) to meso-diaminopimelate (meso-DAP), a precursor of L-lysine and an essential component of the bacterial peptidoglycan.</text>
</comment>
<organism evidence="10 11">
    <name type="scientific">Sulfurimonas denitrificans (strain ATCC 33889 / DSM 1251)</name>
    <name type="common">Thiomicrospira denitrificans (strain ATCC 33889 / DSM 1251)</name>
    <dbReference type="NCBI Taxonomy" id="326298"/>
    <lineage>
        <taxon>Bacteria</taxon>
        <taxon>Pseudomonadati</taxon>
        <taxon>Campylobacterota</taxon>
        <taxon>Epsilonproteobacteria</taxon>
        <taxon>Campylobacterales</taxon>
        <taxon>Sulfurimonadaceae</taxon>
        <taxon>Sulfurimonas</taxon>
    </lineage>
</organism>
<evidence type="ECO:0000256" key="3">
    <source>
        <dbReference type="ARBA" id="ARBA00013080"/>
    </source>
</evidence>
<dbReference type="HOGENOM" id="CLU_053306_3_2_7"/>
<feature type="binding site" evidence="8">
    <location>
        <position position="69"/>
    </location>
    <ligand>
        <name>substrate</name>
    </ligand>
</feature>
<dbReference type="GO" id="GO:0008837">
    <property type="term" value="F:diaminopimelate epimerase activity"/>
    <property type="evidence" value="ECO:0007669"/>
    <property type="project" value="UniProtKB-UniRule"/>
</dbReference>
<comment type="catalytic activity">
    <reaction evidence="7 8">
        <text>(2S,6S)-2,6-diaminopimelate = meso-2,6-diaminopimelate</text>
        <dbReference type="Rhea" id="RHEA:15393"/>
        <dbReference type="ChEBI" id="CHEBI:57609"/>
        <dbReference type="ChEBI" id="CHEBI:57791"/>
        <dbReference type="EC" id="5.1.1.7"/>
    </reaction>
</comment>
<evidence type="ECO:0000256" key="9">
    <source>
        <dbReference type="PROSITE-ProRule" id="PRU10125"/>
    </source>
</evidence>
<evidence type="ECO:0000256" key="2">
    <source>
        <dbReference type="ARBA" id="ARBA00010219"/>
    </source>
</evidence>
<evidence type="ECO:0000256" key="4">
    <source>
        <dbReference type="ARBA" id="ARBA00022605"/>
    </source>
</evidence>
<dbReference type="PANTHER" id="PTHR31689">
    <property type="entry name" value="DIAMINOPIMELATE EPIMERASE, CHLOROPLASTIC"/>
    <property type="match status" value="1"/>
</dbReference>
<keyword evidence="5 8" id="KW-0457">Lysine biosynthesis</keyword>
<feature type="binding site" evidence="8">
    <location>
        <begin position="79"/>
        <end position="80"/>
    </location>
    <ligand>
        <name>substrate</name>
    </ligand>
</feature>
<proteinExistence type="inferred from homology"/>
<keyword evidence="11" id="KW-1185">Reference proteome</keyword>
<evidence type="ECO:0000313" key="11">
    <source>
        <dbReference type="Proteomes" id="UP000002714"/>
    </source>
</evidence>
<dbReference type="EMBL" id="CP000153">
    <property type="protein sequence ID" value="ABB45320.1"/>
    <property type="molecule type" value="Genomic_DNA"/>
</dbReference>
<name>Q30NW1_SULDN</name>
<feature type="site" description="Could be important to modulate the pK values of the two catalytic cysteine residues" evidence="8">
    <location>
        <position position="190"/>
    </location>
</feature>
<feature type="binding site" evidence="8">
    <location>
        <begin position="201"/>
        <end position="202"/>
    </location>
    <ligand>
        <name>substrate</name>
    </ligand>
</feature>
<comment type="pathway">
    <text evidence="1 8">Amino-acid biosynthesis; L-lysine biosynthesis via DAP pathway; DL-2,6-diaminopimelate from LL-2,6-diaminopimelate: step 1/1.</text>
</comment>
<keyword evidence="8" id="KW-0963">Cytoplasm</keyword>
<accession>Q30NW1</accession>
<evidence type="ECO:0000313" key="10">
    <source>
        <dbReference type="EMBL" id="ABB45320.1"/>
    </source>
</evidence>
<evidence type="ECO:0000256" key="8">
    <source>
        <dbReference type="HAMAP-Rule" id="MF_00197"/>
    </source>
</evidence>
<comment type="caution">
    <text evidence="8">Lacks conserved residue(s) required for the propagation of feature annotation.</text>
</comment>
<gene>
    <name evidence="8" type="primary">dapF</name>
    <name evidence="10" type="ordered locus">Suden_2046</name>
</gene>
<feature type="binding site" evidence="8">
    <location>
        <position position="175"/>
    </location>
    <ligand>
        <name>substrate</name>
    </ligand>
</feature>
<comment type="subunit">
    <text evidence="8">Homodimer.</text>
</comment>
<evidence type="ECO:0000256" key="6">
    <source>
        <dbReference type="ARBA" id="ARBA00023235"/>
    </source>
</evidence>
<sequence>MRVTKYSANGNDFVIFHTFVKKDRSLLAKKLCHRQNGIGADGLIVLLPKSKNEIGGDKSKIDFEWQFYNSDGSEANMCGNGSRACAHYAYVNELAQNVMKFLTGAGIIGAVVDGDMVLSELTPPKIIDKEILENGKSWWLLDTGVPHLVYFTKDITKFDIAEARELRDKYNANVNIAFIEGKNLRVRTYERGVEDETLACGTGMAACFYRAYSEKVVGNDIEVYPTSGETLYLGVNDRTITFRGRVRSIFSAEIDSL</sequence>
<reference evidence="10 11" key="1">
    <citation type="journal article" date="2008" name="Appl. Environ. Microbiol.">
        <title>Genome of the epsilonproteobacterial chemolithoautotroph Sulfurimonas denitrificans.</title>
        <authorList>
            <person name="Sievert S.M."/>
            <person name="Scott K.M."/>
            <person name="Klotz M.G."/>
            <person name="Chain P.S.G."/>
            <person name="Hauser L.J."/>
            <person name="Hemp J."/>
            <person name="Huegler M."/>
            <person name="Land M."/>
            <person name="Lapidus A."/>
            <person name="Larimer F.W."/>
            <person name="Lucas S."/>
            <person name="Malfatti S.A."/>
            <person name="Meyer F."/>
            <person name="Paulsen I.T."/>
            <person name="Ren Q."/>
            <person name="Simon J."/>
            <person name="Bailey K."/>
            <person name="Diaz E."/>
            <person name="Fitzpatrick K.A."/>
            <person name="Glover B."/>
            <person name="Gwatney N."/>
            <person name="Korajkic A."/>
            <person name="Long A."/>
            <person name="Mobberley J.M."/>
            <person name="Pantry S.N."/>
            <person name="Pazder G."/>
            <person name="Peterson S."/>
            <person name="Quintanilla J.D."/>
            <person name="Sprinkle R."/>
            <person name="Stephens J."/>
            <person name="Thomas P."/>
            <person name="Vaughn R."/>
            <person name="Weber M.J."/>
            <person name="Wooten L.L."/>
        </authorList>
    </citation>
    <scope>NUCLEOTIDE SEQUENCE [LARGE SCALE GENOMIC DNA]</scope>
    <source>
        <strain evidence="11">ATCC 33889 / DSM 1251</strain>
    </source>
</reference>
<dbReference type="SUPFAM" id="SSF54506">
    <property type="entry name" value="Diaminopimelate epimerase-like"/>
    <property type="match status" value="2"/>
</dbReference>